<dbReference type="SMART" id="SM00698">
    <property type="entry name" value="MORN"/>
    <property type="match status" value="6"/>
</dbReference>
<dbReference type="InterPro" id="IPR003409">
    <property type="entry name" value="MORN"/>
</dbReference>
<accession>A0AAV2ANE4</accession>
<protein>
    <recommendedName>
        <fullName evidence="4">MORN repeat-containing protein 3</fullName>
    </recommendedName>
</protein>
<keyword evidence="7" id="KW-1185">Reference proteome</keyword>
<sequence>MMLNIAIEKSKKPLHLKISNRNALHKTIRDENGDFYTGLWKDGKKHGFGTQEWTKDQVSYKGSWEDGRRHGEGILYRANTLSEFVCKGEWKKDRRNGQGINCYEDGGRYEGEWKKDKRNGYGQMDYGDGSTYIGPWKRDQRSGFGKMWYSDGATYEGYWDNDMRHGEEKGDKYDGFWENDLKHGEGKYNIKENGLEFTGLWINNDFCCGVLEVENPAAPGPMKLQIPKVINTQTN</sequence>
<keyword evidence="3" id="KW-0968">Cytoplasmic vesicle</keyword>
<dbReference type="PANTHER" id="PTHR46511:SF1">
    <property type="entry name" value="MORN REPEAT-CONTAINING PROTEIN 3"/>
    <property type="match status" value="1"/>
</dbReference>
<evidence type="ECO:0000256" key="5">
    <source>
        <dbReference type="ARBA" id="ARBA00045851"/>
    </source>
</evidence>
<comment type="subcellular location">
    <subcellularLocation>
        <location evidence="1">Cytoplasmic vesicle</location>
        <location evidence="1">Secretory vesicle</location>
        <location evidence="1">Acrosome</location>
    </subcellularLocation>
</comment>
<dbReference type="GO" id="GO:0001669">
    <property type="term" value="C:acrosomal vesicle"/>
    <property type="evidence" value="ECO:0007669"/>
    <property type="project" value="UniProtKB-SubCell"/>
</dbReference>
<dbReference type="AlphaFoldDB" id="A0AAV2ANE4"/>
<evidence type="ECO:0000313" key="7">
    <source>
        <dbReference type="Proteomes" id="UP001497382"/>
    </source>
</evidence>
<comment type="function">
    <text evidence="5">Assembles a suppression complex (suppresome) by tethering SIRT1 and MDM2 to regulate composite modifications of p53/TP53. Confers both deacetylation-mediated functional inactivation, by SIRT1, and ubiquitination-dependent degradation, by MDM2, of p53/TP53, promoting a proliferative and cell survival behaviors. May play a role in the regulation of spermatogenesis.</text>
</comment>
<proteinExistence type="predicted"/>
<organism evidence="6 7">
    <name type="scientific">Larinioides sclopetarius</name>
    <dbReference type="NCBI Taxonomy" id="280406"/>
    <lineage>
        <taxon>Eukaryota</taxon>
        <taxon>Metazoa</taxon>
        <taxon>Ecdysozoa</taxon>
        <taxon>Arthropoda</taxon>
        <taxon>Chelicerata</taxon>
        <taxon>Arachnida</taxon>
        <taxon>Araneae</taxon>
        <taxon>Araneomorphae</taxon>
        <taxon>Entelegynae</taxon>
        <taxon>Araneoidea</taxon>
        <taxon>Araneidae</taxon>
        <taxon>Larinioides</taxon>
    </lineage>
</organism>
<dbReference type="Proteomes" id="UP001497382">
    <property type="component" value="Unassembled WGS sequence"/>
</dbReference>
<evidence type="ECO:0000256" key="1">
    <source>
        <dbReference type="ARBA" id="ARBA00004218"/>
    </source>
</evidence>
<reference evidence="6 7" key="1">
    <citation type="submission" date="2024-04" db="EMBL/GenBank/DDBJ databases">
        <authorList>
            <person name="Rising A."/>
            <person name="Reimegard J."/>
            <person name="Sonavane S."/>
            <person name="Akerstrom W."/>
            <person name="Nylinder S."/>
            <person name="Hedman E."/>
            <person name="Kallberg Y."/>
        </authorList>
    </citation>
    <scope>NUCLEOTIDE SEQUENCE [LARGE SCALE GENOMIC DNA]</scope>
</reference>
<name>A0AAV2ANE4_9ARAC</name>
<comment type="caution">
    <text evidence="6">The sequence shown here is derived from an EMBL/GenBank/DDBJ whole genome shotgun (WGS) entry which is preliminary data.</text>
</comment>
<evidence type="ECO:0000256" key="2">
    <source>
        <dbReference type="ARBA" id="ARBA00022737"/>
    </source>
</evidence>
<dbReference type="Gene3D" id="2.20.110.10">
    <property type="entry name" value="Histone H3 K4-specific methyltransferase SET7/9 N-terminal domain"/>
    <property type="match status" value="3"/>
</dbReference>
<dbReference type="EMBL" id="CAXIEN010000177">
    <property type="protein sequence ID" value="CAL1284283.1"/>
    <property type="molecule type" value="Genomic_DNA"/>
</dbReference>
<dbReference type="SUPFAM" id="SSF82185">
    <property type="entry name" value="Histone H3 K4-specific methyltransferase SET7/9 N-terminal domain"/>
    <property type="match status" value="2"/>
</dbReference>
<gene>
    <name evidence="6" type="ORF">LARSCL_LOCUS13058</name>
</gene>
<dbReference type="PANTHER" id="PTHR46511">
    <property type="entry name" value="MORN REPEAT-CONTAINING PROTEIN 3"/>
    <property type="match status" value="1"/>
</dbReference>
<dbReference type="Pfam" id="PF02493">
    <property type="entry name" value="MORN"/>
    <property type="match status" value="7"/>
</dbReference>
<evidence type="ECO:0000256" key="3">
    <source>
        <dbReference type="ARBA" id="ARBA00023329"/>
    </source>
</evidence>
<evidence type="ECO:0000313" key="6">
    <source>
        <dbReference type="EMBL" id="CAL1284283.1"/>
    </source>
</evidence>
<evidence type="ECO:0000256" key="4">
    <source>
        <dbReference type="ARBA" id="ARBA00039854"/>
    </source>
</evidence>
<keyword evidence="2" id="KW-0677">Repeat</keyword>
<dbReference type="InterPro" id="IPR052472">
    <property type="entry name" value="MORN3"/>
</dbReference>